<protein>
    <submittedName>
        <fullName evidence="1">Uncharacterized protein</fullName>
    </submittedName>
</protein>
<keyword evidence="2" id="KW-1185">Reference proteome</keyword>
<accession>A0A3R7K8F1</accession>
<evidence type="ECO:0000313" key="2">
    <source>
        <dbReference type="Proteomes" id="UP000284403"/>
    </source>
</evidence>
<proteinExistence type="predicted"/>
<name>A0A3R7K8F1_9TRYP</name>
<gene>
    <name evidence="1" type="ORF">Tco025E_09901</name>
</gene>
<dbReference type="RefSeq" id="XP_029223169.1">
    <property type="nucleotide sequence ID" value="XM_029376704.1"/>
</dbReference>
<reference evidence="1 2" key="1">
    <citation type="journal article" date="2018" name="BMC Genomics">
        <title>Genomic comparison of Trypanosoma conorhini and Trypanosoma rangeli to Trypanosoma cruzi strains of high and low virulence.</title>
        <authorList>
            <person name="Bradwell K.R."/>
            <person name="Koparde V.N."/>
            <person name="Matveyev A.V."/>
            <person name="Serrano M.G."/>
            <person name="Alves J.M."/>
            <person name="Parikh H."/>
            <person name="Huang B."/>
            <person name="Lee V."/>
            <person name="Espinosa-Alvarez O."/>
            <person name="Ortiz P.A."/>
            <person name="Costa-Martins A.G."/>
            <person name="Teixeira M.M."/>
            <person name="Buck G.A."/>
        </authorList>
    </citation>
    <scope>NUCLEOTIDE SEQUENCE [LARGE SCALE GENOMIC DNA]</scope>
    <source>
        <strain evidence="1 2">025E</strain>
    </source>
</reference>
<comment type="caution">
    <text evidence="1">The sequence shown here is derived from an EMBL/GenBank/DDBJ whole genome shotgun (WGS) entry which is preliminary data.</text>
</comment>
<dbReference type="GeneID" id="40323512"/>
<organism evidence="1 2">
    <name type="scientific">Trypanosoma conorhini</name>
    <dbReference type="NCBI Taxonomy" id="83891"/>
    <lineage>
        <taxon>Eukaryota</taxon>
        <taxon>Discoba</taxon>
        <taxon>Euglenozoa</taxon>
        <taxon>Kinetoplastea</taxon>
        <taxon>Metakinetoplastina</taxon>
        <taxon>Trypanosomatida</taxon>
        <taxon>Trypanosomatidae</taxon>
        <taxon>Trypanosoma</taxon>
    </lineage>
</organism>
<evidence type="ECO:0000313" key="1">
    <source>
        <dbReference type="EMBL" id="RNE95830.1"/>
    </source>
</evidence>
<sequence>MQRRAPQREIRRGGAHSRQGVGALVCGGRLAIRRRNRQTGGARGVDCVGEAAACRLPRHRPGAPLLPASNRDIAETRSSLLCEAAKQQVPAPLQGGQFRRPERWPLCLPGAGGGADPRLEKCGGGAVEALAPNQNAEKFLKKAPALVHSKLRLKENTQRNLPLLQPLHRRGPLLTLETAGIPPSDPQNRTLIQFRVSAHSRRNRQ</sequence>
<dbReference type="Proteomes" id="UP000284403">
    <property type="component" value="Unassembled WGS sequence"/>
</dbReference>
<dbReference type="AlphaFoldDB" id="A0A3R7K8F1"/>
<dbReference type="EMBL" id="MKKU01001363">
    <property type="protein sequence ID" value="RNE95830.1"/>
    <property type="molecule type" value="Genomic_DNA"/>
</dbReference>